<sequence>MWAKLTFLILICDSVIPGNAQEVEIPQGKLKGDTRTNRDGGVFYAFKNIPYAKPPVGKLRFKAPEPADGWEGVRDATKEIPSCPQLFSDVGEEDCLYLNVYTPALPAQNVTQKAVMINLFAGAHIAGTAAETSYGAALLLTKDVVVVTINNRVTMLGFLTLDDPNLGVTGNAGLKDQVLALQWVQNNIKYFGGDPNNVLIIGNSAGARSIHLHILSPMSRGLFHKAILQSGNSLSPIVTFNTRNTGVMIAEQLGIPTENWEVMLTALQEVSVNDLREAELALSPSLPIFSYISKPVVEISSSESTFLEQNPIDIIKSGNYNHVPCIHGHNDAEGLMLLGFLNDDTGEAPLIPSLTDYIPSDLLIKSESDAEKDIIQRYRDFYYNGGESNRTNITRDVRFFTDYAYTYPYYRTTMEQLKTALYPIYYYYFTGDTKLNIAKLRNEEAASHPGSTHGDEILYIWDAQRRPDIQNGTVEDLVSKNMVELWTNFAIYGNPTPGDFDYIWKPVQKDQFNYLHIGNEGSYASLNLLNESIQFWLSIYQDYYNTN</sequence>
<reference evidence="8" key="1">
    <citation type="submission" date="2019-08" db="EMBL/GenBank/DDBJ databases">
        <authorList>
            <person name="Yi J."/>
            <person name="Wang S."/>
            <person name="Xi J."/>
        </authorList>
    </citation>
    <scope>NUCLEOTIDE SEQUENCE</scope>
</reference>
<comment type="similarity">
    <text evidence="1 6">Belongs to the type-B carboxylesterase/lipase family.</text>
</comment>
<evidence type="ECO:0000259" key="7">
    <source>
        <dbReference type="Pfam" id="PF00135"/>
    </source>
</evidence>
<dbReference type="EMBL" id="MN256349">
    <property type="protein sequence ID" value="QIK02112.1"/>
    <property type="molecule type" value="mRNA"/>
</dbReference>
<dbReference type="InterPro" id="IPR019826">
    <property type="entry name" value="Carboxylesterase_B_AS"/>
</dbReference>
<dbReference type="InterPro" id="IPR029058">
    <property type="entry name" value="AB_hydrolase_fold"/>
</dbReference>
<evidence type="ECO:0000313" key="8">
    <source>
        <dbReference type="EMBL" id="QIK02112.1"/>
    </source>
</evidence>
<evidence type="ECO:0000256" key="1">
    <source>
        <dbReference type="ARBA" id="ARBA00005964"/>
    </source>
</evidence>
<feature type="chain" id="PRO_5026380057" description="Carboxylic ester hydrolase" evidence="6">
    <location>
        <begin position="21"/>
        <end position="547"/>
    </location>
</feature>
<dbReference type="Pfam" id="PF00135">
    <property type="entry name" value="COesterase"/>
    <property type="match status" value="1"/>
</dbReference>
<dbReference type="PROSITE" id="PS00122">
    <property type="entry name" value="CARBOXYLESTERASE_B_1"/>
    <property type="match status" value="1"/>
</dbReference>
<proteinExistence type="evidence at transcript level"/>
<accession>A0A6G7SKB1</accession>
<keyword evidence="3 6" id="KW-0378">Hydrolase</keyword>
<keyword evidence="4" id="KW-1015">Disulfide bond</keyword>
<dbReference type="InterPro" id="IPR002018">
    <property type="entry name" value="CarbesteraseB"/>
</dbReference>
<keyword evidence="5" id="KW-0325">Glycoprotein</keyword>
<organism evidence="8">
    <name type="scientific">Holotrichia parallela</name>
    <name type="common">Dark black chafer beetle</name>
    <name type="synonym">Pedinotrichia parallela</name>
    <dbReference type="NCBI Taxonomy" id="93412"/>
    <lineage>
        <taxon>Eukaryota</taxon>
        <taxon>Metazoa</taxon>
        <taxon>Ecdysozoa</taxon>
        <taxon>Arthropoda</taxon>
        <taxon>Hexapoda</taxon>
        <taxon>Insecta</taxon>
        <taxon>Pterygota</taxon>
        <taxon>Neoptera</taxon>
        <taxon>Endopterygota</taxon>
        <taxon>Coleoptera</taxon>
        <taxon>Polyphaga</taxon>
        <taxon>Scarabaeiformia</taxon>
        <taxon>Scarabaeidae</taxon>
        <taxon>Melolonthinae</taxon>
        <taxon>Holotrichia</taxon>
    </lineage>
</organism>
<evidence type="ECO:0000256" key="2">
    <source>
        <dbReference type="ARBA" id="ARBA00022487"/>
    </source>
</evidence>
<protein>
    <recommendedName>
        <fullName evidence="6">Carboxylic ester hydrolase</fullName>
        <ecNumber evidence="6">3.1.1.-</ecNumber>
    </recommendedName>
</protein>
<feature type="signal peptide" evidence="6">
    <location>
        <begin position="1"/>
        <end position="20"/>
    </location>
</feature>
<dbReference type="GO" id="GO:0052689">
    <property type="term" value="F:carboxylic ester hydrolase activity"/>
    <property type="evidence" value="ECO:0007669"/>
    <property type="project" value="UniProtKB-KW"/>
</dbReference>
<dbReference type="Gene3D" id="3.40.50.1820">
    <property type="entry name" value="alpha/beta hydrolase"/>
    <property type="match status" value="1"/>
</dbReference>
<dbReference type="SUPFAM" id="SSF53474">
    <property type="entry name" value="alpha/beta-Hydrolases"/>
    <property type="match status" value="1"/>
</dbReference>
<dbReference type="PANTHER" id="PTHR43142">
    <property type="entry name" value="CARBOXYLIC ESTER HYDROLASE"/>
    <property type="match status" value="1"/>
</dbReference>
<keyword evidence="2" id="KW-0719">Serine esterase</keyword>
<dbReference type="InterPro" id="IPR019819">
    <property type="entry name" value="Carboxylesterase_B_CS"/>
</dbReference>
<dbReference type="AlphaFoldDB" id="A0A6G7SKB1"/>
<feature type="domain" description="Carboxylesterase type B" evidence="7">
    <location>
        <begin position="20"/>
        <end position="536"/>
    </location>
</feature>
<evidence type="ECO:0000256" key="6">
    <source>
        <dbReference type="RuleBase" id="RU361235"/>
    </source>
</evidence>
<keyword evidence="6" id="KW-0732">Signal</keyword>
<dbReference type="PANTHER" id="PTHR43142:SF1">
    <property type="entry name" value="CARBOXYLIC ESTER HYDROLASE"/>
    <property type="match status" value="1"/>
</dbReference>
<name>A0A6G7SKB1_HOLPA</name>
<evidence type="ECO:0000256" key="5">
    <source>
        <dbReference type="ARBA" id="ARBA00023180"/>
    </source>
</evidence>
<dbReference type="EC" id="3.1.1.-" evidence="6"/>
<evidence type="ECO:0000256" key="4">
    <source>
        <dbReference type="ARBA" id="ARBA00023157"/>
    </source>
</evidence>
<evidence type="ECO:0000256" key="3">
    <source>
        <dbReference type="ARBA" id="ARBA00022801"/>
    </source>
</evidence>
<dbReference type="PROSITE" id="PS00941">
    <property type="entry name" value="CARBOXYLESTERASE_B_2"/>
    <property type="match status" value="1"/>
</dbReference>